<evidence type="ECO:0000313" key="2">
    <source>
        <dbReference type="Proteomes" id="UP000054729"/>
    </source>
</evidence>
<protein>
    <submittedName>
        <fullName evidence="1">Haloacid dehalogenase-like hydrolase</fullName>
    </submittedName>
</protein>
<dbReference type="Gene3D" id="1.20.1440.100">
    <property type="entry name" value="SG protein - dephosphorylation function"/>
    <property type="match status" value="1"/>
</dbReference>
<comment type="caution">
    <text evidence="1">The sequence shown here is derived from an EMBL/GenBank/DDBJ whole genome shotgun (WGS) entry which is preliminary data.</text>
</comment>
<dbReference type="EMBL" id="LNZB01000015">
    <property type="protein sequence ID" value="KTD82466.1"/>
    <property type="molecule type" value="Genomic_DNA"/>
</dbReference>
<dbReference type="InterPro" id="IPR006385">
    <property type="entry name" value="HAD_hydro_SerB1"/>
</dbReference>
<dbReference type="STRING" id="66969.Lwal_0943"/>
<name>A0A0W1AMH2_9GAMM</name>
<dbReference type="Proteomes" id="UP000054729">
    <property type="component" value="Unassembled WGS sequence"/>
</dbReference>
<evidence type="ECO:0000313" key="1">
    <source>
        <dbReference type="EMBL" id="KTD82466.1"/>
    </source>
</evidence>
<dbReference type="GO" id="GO:0005737">
    <property type="term" value="C:cytoplasm"/>
    <property type="evidence" value="ECO:0007669"/>
    <property type="project" value="TreeGrafter"/>
</dbReference>
<sequence>MLKKIDDNQTIALFDFDGTITKKSTTIPFLKFISGHIFLLKLLTKLPSLISYHCHFSGLDQLNNIIAHIFFKGVPREHLYRAGEHFSNRIIPSLVKETALDRLKWHQDQGHYCILATAAFNVYIDYWARISGFDAIVSTQIDFNSHDVASGTIHGKSCNGAEKLNRVLELIGNLPRLIYAYGDSSGDAEMLAYATHAHYRIFK</sequence>
<dbReference type="SUPFAM" id="SSF56784">
    <property type="entry name" value="HAD-like"/>
    <property type="match status" value="1"/>
</dbReference>
<dbReference type="InterPro" id="IPR036412">
    <property type="entry name" value="HAD-like_sf"/>
</dbReference>
<dbReference type="OrthoDB" id="9784466at2"/>
<dbReference type="AlphaFoldDB" id="A0A0W1AMH2"/>
<dbReference type="RefSeq" id="WP_058479741.1">
    <property type="nucleotide sequence ID" value="NZ_CAAAIQ010000035.1"/>
</dbReference>
<gene>
    <name evidence="1" type="ORF">Lwal_0943</name>
</gene>
<dbReference type="InterPro" id="IPR050582">
    <property type="entry name" value="HAD-like_SerB"/>
</dbReference>
<keyword evidence="1" id="KW-0378">Hydrolase</keyword>
<dbReference type="Pfam" id="PF12710">
    <property type="entry name" value="HAD"/>
    <property type="match status" value="1"/>
</dbReference>
<keyword evidence="2" id="KW-1185">Reference proteome</keyword>
<dbReference type="NCBIfam" id="TIGR01488">
    <property type="entry name" value="HAD-SF-IB"/>
    <property type="match status" value="1"/>
</dbReference>
<accession>A0A0W1AMH2</accession>
<organism evidence="1 2">
    <name type="scientific">Legionella waltersii</name>
    <dbReference type="NCBI Taxonomy" id="66969"/>
    <lineage>
        <taxon>Bacteria</taxon>
        <taxon>Pseudomonadati</taxon>
        <taxon>Pseudomonadota</taxon>
        <taxon>Gammaproteobacteria</taxon>
        <taxon>Legionellales</taxon>
        <taxon>Legionellaceae</taxon>
        <taxon>Legionella</taxon>
    </lineage>
</organism>
<dbReference type="PATRIC" id="fig|66969.6.peg.1022"/>
<dbReference type="Gene3D" id="3.40.50.1000">
    <property type="entry name" value="HAD superfamily/HAD-like"/>
    <property type="match status" value="1"/>
</dbReference>
<dbReference type="PANTHER" id="PTHR43344:SF14">
    <property type="entry name" value="HAD-IB FAMILY HYDROLASE"/>
    <property type="match status" value="1"/>
</dbReference>
<proteinExistence type="predicted"/>
<dbReference type="InterPro" id="IPR023214">
    <property type="entry name" value="HAD_sf"/>
</dbReference>
<reference evidence="1 2" key="1">
    <citation type="submission" date="2015-11" db="EMBL/GenBank/DDBJ databases">
        <title>Genomic analysis of 38 Legionella species identifies large and diverse effector repertoires.</title>
        <authorList>
            <person name="Burstein D."/>
            <person name="Amaro F."/>
            <person name="Zusman T."/>
            <person name="Lifshitz Z."/>
            <person name="Cohen O."/>
            <person name="Gilbert J.A."/>
            <person name="Pupko T."/>
            <person name="Shuman H.A."/>
            <person name="Segal G."/>
        </authorList>
    </citation>
    <scope>NUCLEOTIDE SEQUENCE [LARGE SCALE GENOMIC DNA]</scope>
    <source>
        <strain evidence="1 2">ATCC 51914</strain>
    </source>
</reference>
<dbReference type="GO" id="GO:0006564">
    <property type="term" value="P:L-serine biosynthetic process"/>
    <property type="evidence" value="ECO:0007669"/>
    <property type="project" value="TreeGrafter"/>
</dbReference>
<dbReference type="GO" id="GO:0000287">
    <property type="term" value="F:magnesium ion binding"/>
    <property type="evidence" value="ECO:0007669"/>
    <property type="project" value="TreeGrafter"/>
</dbReference>
<dbReference type="GO" id="GO:0036424">
    <property type="term" value="F:L-phosphoserine phosphatase activity"/>
    <property type="evidence" value="ECO:0007669"/>
    <property type="project" value="TreeGrafter"/>
</dbReference>
<dbReference type="NCBIfam" id="TIGR01490">
    <property type="entry name" value="HAD-SF-IB-hyp1"/>
    <property type="match status" value="1"/>
</dbReference>
<dbReference type="PANTHER" id="PTHR43344">
    <property type="entry name" value="PHOSPHOSERINE PHOSPHATASE"/>
    <property type="match status" value="1"/>
</dbReference>